<dbReference type="Proteomes" id="UP001488805">
    <property type="component" value="Unassembled WGS sequence"/>
</dbReference>
<dbReference type="AlphaFoldDB" id="A0AAW1FY68"/>
<evidence type="ECO:0000256" key="1">
    <source>
        <dbReference type="SAM" id="MobiDB-lite"/>
    </source>
</evidence>
<evidence type="ECO:0008006" key="4">
    <source>
        <dbReference type="Google" id="ProtNLM"/>
    </source>
</evidence>
<name>A0AAW1FY68_ZOAVI</name>
<evidence type="ECO:0000313" key="2">
    <source>
        <dbReference type="EMBL" id="KAK9538689.1"/>
    </source>
</evidence>
<protein>
    <recommendedName>
        <fullName evidence="4">MADF domain-containing protein</fullName>
    </recommendedName>
</protein>
<organism evidence="2 3">
    <name type="scientific">Zoarces viviparus</name>
    <name type="common">Viviparous eelpout</name>
    <name type="synonym">Blennius viviparus</name>
    <dbReference type="NCBI Taxonomy" id="48416"/>
    <lineage>
        <taxon>Eukaryota</taxon>
        <taxon>Metazoa</taxon>
        <taxon>Chordata</taxon>
        <taxon>Craniata</taxon>
        <taxon>Vertebrata</taxon>
        <taxon>Euteleostomi</taxon>
        <taxon>Actinopterygii</taxon>
        <taxon>Neopterygii</taxon>
        <taxon>Teleostei</taxon>
        <taxon>Neoteleostei</taxon>
        <taxon>Acanthomorphata</taxon>
        <taxon>Eupercaria</taxon>
        <taxon>Perciformes</taxon>
        <taxon>Cottioidei</taxon>
        <taxon>Zoarcales</taxon>
        <taxon>Zoarcidae</taxon>
        <taxon>Zoarcinae</taxon>
        <taxon>Zoarces</taxon>
    </lineage>
</organism>
<evidence type="ECO:0000313" key="3">
    <source>
        <dbReference type="Proteomes" id="UP001488805"/>
    </source>
</evidence>
<accession>A0AAW1FY68</accession>
<feature type="compositionally biased region" description="Polar residues" evidence="1">
    <location>
        <begin position="268"/>
        <end position="287"/>
    </location>
</feature>
<comment type="caution">
    <text evidence="2">The sequence shown here is derived from an EMBL/GenBank/DDBJ whole genome shotgun (WGS) entry which is preliminary data.</text>
</comment>
<gene>
    <name evidence="2" type="ORF">VZT92_003846</name>
</gene>
<dbReference type="EMBL" id="JBCEZU010000023">
    <property type="protein sequence ID" value="KAK9538689.1"/>
    <property type="molecule type" value="Genomic_DNA"/>
</dbReference>
<keyword evidence="3" id="KW-1185">Reference proteome</keyword>
<sequence>MAKRGTRDFFAWTDDEVELLLKVTHEYKVVNAAQNTDWESLHNKYGDILTRFLGHYPAPADAMHMGKDYPHSKDELTKVKLTTKIKAIRVRYRQAVESGNKRGHGRVLLLYFELCESIWGVSPATSAIREGIKTEDINTEDINTEEIKTGAMAVEALGANGSTSHCGSSSVAGGDRGTEDATSAETETVASRRQRLAASLGGPRRERLKRNLSMDSVAREDLEIKRQLLRCLQATDAKLVETMGRWSSSMDRLNTNIEVLMQHIMGSGNRSTTPHSSHNQAHGQTPSEVYYVTG</sequence>
<proteinExistence type="predicted"/>
<reference evidence="2 3" key="1">
    <citation type="journal article" date="2024" name="Genome Biol. Evol.">
        <title>Chromosome-level genome assembly of the viviparous eelpout Zoarces viviparus.</title>
        <authorList>
            <person name="Fuhrmann N."/>
            <person name="Brasseur M.V."/>
            <person name="Bakowski C.E."/>
            <person name="Podsiadlowski L."/>
            <person name="Prost S."/>
            <person name="Krehenwinkel H."/>
            <person name="Mayer C."/>
        </authorList>
    </citation>
    <scope>NUCLEOTIDE SEQUENCE [LARGE SCALE GENOMIC DNA]</scope>
    <source>
        <strain evidence="2">NO-MEL_2022_Ind0_liver</strain>
    </source>
</reference>
<feature type="compositionally biased region" description="Polar residues" evidence="1">
    <location>
        <begin position="180"/>
        <end position="191"/>
    </location>
</feature>
<feature type="compositionally biased region" description="Polar residues" evidence="1">
    <location>
        <begin position="161"/>
        <end position="171"/>
    </location>
</feature>
<feature type="region of interest" description="Disordered" evidence="1">
    <location>
        <begin position="266"/>
        <end position="294"/>
    </location>
</feature>
<feature type="region of interest" description="Disordered" evidence="1">
    <location>
        <begin position="161"/>
        <end position="204"/>
    </location>
</feature>